<dbReference type="Proteomes" id="UP000759131">
    <property type="component" value="Unassembled WGS sequence"/>
</dbReference>
<evidence type="ECO:0000256" key="16">
    <source>
        <dbReference type="ARBA" id="ARBA00056880"/>
    </source>
</evidence>
<dbReference type="EMBL" id="OC856433">
    <property type="protein sequence ID" value="CAD7623737.1"/>
    <property type="molecule type" value="Genomic_DNA"/>
</dbReference>
<evidence type="ECO:0000256" key="5">
    <source>
        <dbReference type="ARBA" id="ARBA00022481"/>
    </source>
</evidence>
<dbReference type="GO" id="GO:0017056">
    <property type="term" value="F:structural constituent of nuclear pore"/>
    <property type="evidence" value="ECO:0007669"/>
    <property type="project" value="UniProtKB-UniRule"/>
</dbReference>
<keyword evidence="10" id="KW-0007">Acetylation</keyword>
<name>A0A7R9KJ14_9ACAR</name>
<keyword evidence="20" id="KW-1185">Reference proteome</keyword>
<evidence type="ECO:0000313" key="20">
    <source>
        <dbReference type="Proteomes" id="UP000759131"/>
    </source>
</evidence>
<dbReference type="GO" id="GO:0000776">
    <property type="term" value="C:kinetochore"/>
    <property type="evidence" value="ECO:0007669"/>
    <property type="project" value="UniProtKB-KW"/>
</dbReference>
<keyword evidence="5" id="KW-0488">Methylation</keyword>
<evidence type="ECO:0000256" key="13">
    <source>
        <dbReference type="ARBA" id="ARBA00023136"/>
    </source>
</evidence>
<evidence type="ECO:0000256" key="18">
    <source>
        <dbReference type="RuleBase" id="RU365072"/>
    </source>
</evidence>
<organism evidence="19">
    <name type="scientific">Medioppia subpectinata</name>
    <dbReference type="NCBI Taxonomy" id="1979941"/>
    <lineage>
        <taxon>Eukaryota</taxon>
        <taxon>Metazoa</taxon>
        <taxon>Ecdysozoa</taxon>
        <taxon>Arthropoda</taxon>
        <taxon>Chelicerata</taxon>
        <taxon>Arachnida</taxon>
        <taxon>Acari</taxon>
        <taxon>Acariformes</taxon>
        <taxon>Sarcoptiformes</taxon>
        <taxon>Oribatida</taxon>
        <taxon>Brachypylina</taxon>
        <taxon>Oppioidea</taxon>
        <taxon>Oppiidae</taxon>
        <taxon>Medioppia</taxon>
    </lineage>
</organism>
<dbReference type="GO" id="GO:0006406">
    <property type="term" value="P:mRNA export from nucleus"/>
    <property type="evidence" value="ECO:0007669"/>
    <property type="project" value="TreeGrafter"/>
</dbReference>
<evidence type="ECO:0000256" key="10">
    <source>
        <dbReference type="ARBA" id="ARBA00022990"/>
    </source>
</evidence>
<evidence type="ECO:0000256" key="17">
    <source>
        <dbReference type="ARBA" id="ARBA00063956"/>
    </source>
</evidence>
<keyword evidence="3 18" id="KW-0813">Transport</keyword>
<keyword evidence="6" id="KW-0597">Phosphoprotein</keyword>
<comment type="function">
    <text evidence="16">Plays a role in the nuclear pore complex (NPC) assembly and/or maintenance. Required for the assembly of peripheral proteins into the NPC. May anchor NUP62 to the NPC. Involved in nephrogenesis.</text>
</comment>
<dbReference type="AlphaFoldDB" id="A0A7R9KJ14"/>
<dbReference type="InterPro" id="IPR007252">
    <property type="entry name" value="Nup84/Nup107"/>
</dbReference>
<keyword evidence="11 18" id="KW-0811">Translocation</keyword>
<accession>A0A7R9KJ14</accession>
<evidence type="ECO:0000313" key="19">
    <source>
        <dbReference type="EMBL" id="CAD7623737.1"/>
    </source>
</evidence>
<dbReference type="Gene3D" id="1.10.3450.20">
    <property type="match status" value="1"/>
</dbReference>
<keyword evidence="4" id="KW-0158">Chromosome</keyword>
<dbReference type="PANTHER" id="PTHR13003">
    <property type="entry name" value="NUP107-RELATED"/>
    <property type="match status" value="1"/>
</dbReference>
<comment type="similarity">
    <text evidence="2 18">Belongs to the nucleoporin Nup84/Nup107 family.</text>
</comment>
<evidence type="ECO:0000256" key="12">
    <source>
        <dbReference type="ARBA" id="ARBA00023132"/>
    </source>
</evidence>
<keyword evidence="8" id="KW-0995">Kinetochore</keyword>
<gene>
    <name evidence="19" type="ORF">OSB1V03_LOCUS4188</name>
</gene>
<dbReference type="FunFam" id="1.20.190.50:FF:000001">
    <property type="entry name" value="Nuclear pore complex protein"/>
    <property type="match status" value="1"/>
</dbReference>
<reference evidence="19" key="1">
    <citation type="submission" date="2020-11" db="EMBL/GenBank/DDBJ databases">
        <authorList>
            <person name="Tran Van P."/>
        </authorList>
    </citation>
    <scope>NUCLEOTIDE SEQUENCE</scope>
</reference>
<evidence type="ECO:0000256" key="1">
    <source>
        <dbReference type="ARBA" id="ARBA00004629"/>
    </source>
</evidence>
<keyword evidence="14 18" id="KW-0539">Nucleus</keyword>
<evidence type="ECO:0000256" key="4">
    <source>
        <dbReference type="ARBA" id="ARBA00022454"/>
    </source>
</evidence>
<dbReference type="Pfam" id="PF04121">
    <property type="entry name" value="Nup84_Nup100"/>
    <property type="match status" value="1"/>
</dbReference>
<keyword evidence="15" id="KW-0137">Centromere</keyword>
<comment type="subunit">
    <text evidence="17">Part of the nuclear pore complex (NPC). Forms part of the Nup160 subcomplex in the nuclear pore which is composed of NUP160, NUP133, NUP107 and Nup96; this complex plays a role in RNA export and in tethering Nup98 and NUP153 to the nucleus. Does not interact with TPR. Interacts with ZNF106.</text>
</comment>
<keyword evidence="13 18" id="KW-0472">Membrane</keyword>
<dbReference type="GO" id="GO:0031080">
    <property type="term" value="C:nuclear pore outer ring"/>
    <property type="evidence" value="ECO:0007669"/>
    <property type="project" value="TreeGrafter"/>
</dbReference>
<comment type="function">
    <text evidence="18">Functions as a component of the nuclear pore complex (NPC).</text>
</comment>
<keyword evidence="12 18" id="KW-0906">Nuclear pore complex</keyword>
<evidence type="ECO:0000256" key="8">
    <source>
        <dbReference type="ARBA" id="ARBA00022838"/>
    </source>
</evidence>
<evidence type="ECO:0000256" key="15">
    <source>
        <dbReference type="ARBA" id="ARBA00023328"/>
    </source>
</evidence>
<comment type="subcellular location">
    <subcellularLocation>
        <location evidence="1">Chromosome</location>
        <location evidence="1">Centromere</location>
        <location evidence="1">Kinetochore</location>
    </subcellularLocation>
    <subcellularLocation>
        <location evidence="18">Nucleus</location>
        <location evidence="18">Nuclear pore complex</location>
    </subcellularLocation>
    <subcellularLocation>
        <location evidence="18">Nucleus membrane</location>
    </subcellularLocation>
</comment>
<sequence>MDKTLHSLYYSSLLSESPSIRDNTSRHANRFINSFEMSSMHLLPQQLINQSVFLNTTADETSVADNTLMAAEEDSSLTLYHQFFEANQKYSESEDNVFEMLTEFELLCCDHLIVTSNLMKSRVRHSVESKDMTKLENLFRLERNSWRVFRAMFEDRLKNDANNDEMTDISVALSDKTFVDRLFEREPRLREMQLVVDWLERNQLDDNEEVSKDRIQFYSEGPYYWENTLHALKTQLNDNERKTCPAMDPDAAIRSRLPLNDLDVEDESRLFRYIFQLLRSGQLPDAKDIAQRLGYHWLSAALDGWLLHNDPNYHSNGFKSSKVMEAVEGNANRDLWKYVCWRASKMEGTNVYERAIFAALSGNVATLLPLCTRWSDRLWAYFRSSLDVHIEFELRETAVSRPEAKPRFNVDLPDVYWDNKLTAGDVFREIESRGTVSAVVEESYHQNIQKFVILGDVDSLVNYVYDCAKAVTDKKSLSDTTFAHLLRFFAHLVLSLRQLKANTKRESLCVCILEFYIDFLISKHETELVAFYTSQLPAANQITAYAKLLERVYHEEDRKMCILLAKNANLDINAITMTVVDNVRVKAEEDTPMATELMNTTSGEDKKKINSLDWLLFSEVQEWSEALKQTNALMRSFLLCRKVDAMKEAFQKLPENIVDNVYRQCFRRTGGRELSAEDDNAVREYLCHKSYIQANDAFADWLYCLHNSKPREPPKQTSKRFMDSVAYEQSMKHFELEMNRWKDMLAQQARLTADKIENVLLFPDGGWMADQRSDARVDALRGHQMEELRRQYIPQLVFIAHSIHKSTDNSVECLKLADLVADERKAIYKTFSKELLIDLLKKLRETSIEVLNECSDPLGYPTL</sequence>
<evidence type="ECO:0000256" key="9">
    <source>
        <dbReference type="ARBA" id="ARBA00022927"/>
    </source>
</evidence>
<evidence type="ECO:0000256" key="2">
    <source>
        <dbReference type="ARBA" id="ARBA00009510"/>
    </source>
</evidence>
<dbReference type="PANTHER" id="PTHR13003:SF2">
    <property type="entry name" value="NUCLEAR PORE COMPLEX PROTEIN NUP107"/>
    <property type="match status" value="1"/>
</dbReference>
<evidence type="ECO:0000256" key="11">
    <source>
        <dbReference type="ARBA" id="ARBA00023010"/>
    </source>
</evidence>
<protein>
    <recommendedName>
        <fullName evidence="18">Nuclear pore complex protein</fullName>
    </recommendedName>
</protein>
<dbReference type="GO" id="GO:0000973">
    <property type="term" value="P:post-transcriptional tethering of RNA polymerase II gene DNA at nuclear periphery"/>
    <property type="evidence" value="ECO:0007669"/>
    <property type="project" value="TreeGrafter"/>
</dbReference>
<evidence type="ECO:0000256" key="7">
    <source>
        <dbReference type="ARBA" id="ARBA00022816"/>
    </source>
</evidence>
<dbReference type="FunFam" id="1.10.3450.20:FF:000001">
    <property type="entry name" value="Nuclear pore complex protein"/>
    <property type="match status" value="1"/>
</dbReference>
<dbReference type="EMBL" id="CAJPIZ010001858">
    <property type="protein sequence ID" value="CAG2104167.1"/>
    <property type="molecule type" value="Genomic_DNA"/>
</dbReference>
<dbReference type="GO" id="GO:0006606">
    <property type="term" value="P:protein import into nucleus"/>
    <property type="evidence" value="ECO:0007669"/>
    <property type="project" value="TreeGrafter"/>
</dbReference>
<proteinExistence type="inferred from homology"/>
<dbReference type="GO" id="GO:0031965">
    <property type="term" value="C:nuclear membrane"/>
    <property type="evidence" value="ECO:0007669"/>
    <property type="project" value="UniProtKB-SubCell"/>
</dbReference>
<evidence type="ECO:0000256" key="14">
    <source>
        <dbReference type="ARBA" id="ARBA00023242"/>
    </source>
</evidence>
<evidence type="ECO:0000256" key="6">
    <source>
        <dbReference type="ARBA" id="ARBA00022553"/>
    </source>
</evidence>
<keyword evidence="9" id="KW-0653">Protein transport</keyword>
<evidence type="ECO:0000256" key="3">
    <source>
        <dbReference type="ARBA" id="ARBA00022448"/>
    </source>
</evidence>
<dbReference type="Gene3D" id="1.20.190.50">
    <property type="match status" value="1"/>
</dbReference>
<dbReference type="OrthoDB" id="3098at2759"/>
<keyword evidence="7" id="KW-0509">mRNA transport</keyword>